<sequence>MWQEYAVRVQTDAVVDLVHDDVIDTLRRRVDVSTEAEFERELNTPPPPSGAAFAALKEMRAGSPGDSVTVDAVWDALTDAGVVAQRPGRVG</sequence>
<gene>
    <name evidence="1" type="ORF">BJ983_004318</name>
</gene>
<dbReference type="Proteomes" id="UP000535890">
    <property type="component" value="Unassembled WGS sequence"/>
</dbReference>
<comment type="caution">
    <text evidence="1">The sequence shown here is derived from an EMBL/GenBank/DDBJ whole genome shotgun (WGS) entry which is preliminary data.</text>
</comment>
<protein>
    <submittedName>
        <fullName evidence="1">Uncharacterized protein</fullName>
    </submittedName>
</protein>
<accession>A0A7Y9DZ92</accession>
<evidence type="ECO:0000313" key="1">
    <source>
        <dbReference type="EMBL" id="NYD38216.1"/>
    </source>
</evidence>
<dbReference type="EMBL" id="JACCBN010000001">
    <property type="protein sequence ID" value="NYD38216.1"/>
    <property type="molecule type" value="Genomic_DNA"/>
</dbReference>
<organism evidence="1 2">
    <name type="scientific">Actinomycetospora corticicola</name>
    <dbReference type="NCBI Taxonomy" id="663602"/>
    <lineage>
        <taxon>Bacteria</taxon>
        <taxon>Bacillati</taxon>
        <taxon>Actinomycetota</taxon>
        <taxon>Actinomycetes</taxon>
        <taxon>Pseudonocardiales</taxon>
        <taxon>Pseudonocardiaceae</taxon>
        <taxon>Actinomycetospora</taxon>
    </lineage>
</organism>
<dbReference type="AlphaFoldDB" id="A0A7Y9DZ92"/>
<proteinExistence type="predicted"/>
<keyword evidence="2" id="KW-1185">Reference proteome</keyword>
<reference evidence="1 2" key="1">
    <citation type="submission" date="2020-07" db="EMBL/GenBank/DDBJ databases">
        <title>Sequencing the genomes of 1000 actinobacteria strains.</title>
        <authorList>
            <person name="Klenk H.-P."/>
        </authorList>
    </citation>
    <scope>NUCLEOTIDE SEQUENCE [LARGE SCALE GENOMIC DNA]</scope>
    <source>
        <strain evidence="1 2">DSM 45772</strain>
    </source>
</reference>
<evidence type="ECO:0000313" key="2">
    <source>
        <dbReference type="Proteomes" id="UP000535890"/>
    </source>
</evidence>
<dbReference type="RefSeq" id="WP_179795695.1">
    <property type="nucleotide sequence ID" value="NZ_BAABHP010000020.1"/>
</dbReference>
<name>A0A7Y9DZ92_9PSEU</name>